<accession>X0Y2N8</accession>
<dbReference type="AlphaFoldDB" id="X0Y2N8"/>
<keyword evidence="1" id="KW-0175">Coiled coil</keyword>
<protein>
    <submittedName>
        <fullName evidence="2">Uncharacterized protein</fullName>
    </submittedName>
</protein>
<evidence type="ECO:0000313" key="2">
    <source>
        <dbReference type="EMBL" id="GAG31181.1"/>
    </source>
</evidence>
<proteinExistence type="predicted"/>
<name>X0Y2N8_9ZZZZ</name>
<feature type="coiled-coil region" evidence="1">
    <location>
        <begin position="7"/>
        <end position="44"/>
    </location>
</feature>
<reference evidence="2" key="1">
    <citation type="journal article" date="2014" name="Front. Microbiol.">
        <title>High frequency of phylogenetically diverse reductive dehalogenase-homologous genes in deep subseafloor sedimentary metagenomes.</title>
        <authorList>
            <person name="Kawai M."/>
            <person name="Futagami T."/>
            <person name="Toyoda A."/>
            <person name="Takaki Y."/>
            <person name="Nishi S."/>
            <person name="Hori S."/>
            <person name="Arai W."/>
            <person name="Tsubouchi T."/>
            <person name="Morono Y."/>
            <person name="Uchiyama I."/>
            <person name="Ito T."/>
            <person name="Fujiyama A."/>
            <person name="Inagaki F."/>
            <person name="Takami H."/>
        </authorList>
    </citation>
    <scope>NUCLEOTIDE SEQUENCE</scope>
    <source>
        <strain evidence="2">Expedition CK06-06</strain>
    </source>
</reference>
<dbReference type="EMBL" id="BARS01049275">
    <property type="protein sequence ID" value="GAG31181.1"/>
    <property type="molecule type" value="Genomic_DNA"/>
</dbReference>
<gene>
    <name evidence="2" type="ORF">S01H1_73727</name>
</gene>
<sequence>MWFLTRLADQLKQIEALEHTARELEKKAAELEKKTEALREELRKWED</sequence>
<evidence type="ECO:0000256" key="1">
    <source>
        <dbReference type="SAM" id="Coils"/>
    </source>
</evidence>
<comment type="caution">
    <text evidence="2">The sequence shown here is derived from an EMBL/GenBank/DDBJ whole genome shotgun (WGS) entry which is preliminary data.</text>
</comment>
<organism evidence="2">
    <name type="scientific">marine sediment metagenome</name>
    <dbReference type="NCBI Taxonomy" id="412755"/>
    <lineage>
        <taxon>unclassified sequences</taxon>
        <taxon>metagenomes</taxon>
        <taxon>ecological metagenomes</taxon>
    </lineage>
</organism>